<dbReference type="AlphaFoldDB" id="A0A811KCF7"/>
<keyword evidence="3" id="KW-1185">Reference proteome</keyword>
<organism evidence="2 3">
    <name type="scientific">Bursaphelenchus okinawaensis</name>
    <dbReference type="NCBI Taxonomy" id="465554"/>
    <lineage>
        <taxon>Eukaryota</taxon>
        <taxon>Metazoa</taxon>
        <taxon>Ecdysozoa</taxon>
        <taxon>Nematoda</taxon>
        <taxon>Chromadorea</taxon>
        <taxon>Rhabditida</taxon>
        <taxon>Tylenchina</taxon>
        <taxon>Tylenchomorpha</taxon>
        <taxon>Aphelenchoidea</taxon>
        <taxon>Aphelenchoididae</taxon>
        <taxon>Bursaphelenchus</taxon>
    </lineage>
</organism>
<dbReference type="EMBL" id="CAJFDH010000002">
    <property type="protein sequence ID" value="CAD5213063.1"/>
    <property type="molecule type" value="Genomic_DNA"/>
</dbReference>
<evidence type="ECO:0000256" key="1">
    <source>
        <dbReference type="SAM" id="SignalP"/>
    </source>
</evidence>
<comment type="caution">
    <text evidence="2">The sequence shown here is derived from an EMBL/GenBank/DDBJ whole genome shotgun (WGS) entry which is preliminary data.</text>
</comment>
<sequence length="166" mass="19296">MNLQIVFNTVWLLCSLISCTKLEKEPDELVSEIIERFDNIAQASVDMTEKLRLIKETSGSFLKLAIPMGSLLAASLDIVNEPDSKEYKALKRLHTHMTYEFKMARLQINTSFEVDHKDAQLFDFKKRVTWPLDLFMDRYLYMSDPANRKSNASVRYTRALCHDVIQ</sequence>
<feature type="chain" id="PRO_5036220986" evidence="1">
    <location>
        <begin position="23"/>
        <end position="166"/>
    </location>
</feature>
<accession>A0A811KCF7</accession>
<name>A0A811KCF7_9BILA</name>
<feature type="signal peptide" evidence="1">
    <location>
        <begin position="1"/>
        <end position="22"/>
    </location>
</feature>
<dbReference type="Proteomes" id="UP000783686">
    <property type="component" value="Unassembled WGS sequence"/>
</dbReference>
<evidence type="ECO:0000313" key="2">
    <source>
        <dbReference type="EMBL" id="CAD5213063.1"/>
    </source>
</evidence>
<dbReference type="EMBL" id="CAJFCW020000002">
    <property type="protein sequence ID" value="CAG9098909.1"/>
    <property type="molecule type" value="Genomic_DNA"/>
</dbReference>
<reference evidence="2" key="1">
    <citation type="submission" date="2020-09" db="EMBL/GenBank/DDBJ databases">
        <authorList>
            <person name="Kikuchi T."/>
        </authorList>
    </citation>
    <scope>NUCLEOTIDE SEQUENCE</scope>
    <source>
        <strain evidence="2">SH1</strain>
    </source>
</reference>
<dbReference type="Proteomes" id="UP000614601">
    <property type="component" value="Unassembled WGS sequence"/>
</dbReference>
<evidence type="ECO:0000313" key="3">
    <source>
        <dbReference type="Proteomes" id="UP000614601"/>
    </source>
</evidence>
<dbReference type="OrthoDB" id="5859030at2759"/>
<protein>
    <submittedName>
        <fullName evidence="2">Uncharacterized protein</fullName>
    </submittedName>
</protein>
<proteinExistence type="predicted"/>
<gene>
    <name evidence="2" type="ORF">BOKJ2_LOCUS4864</name>
</gene>
<keyword evidence="1" id="KW-0732">Signal</keyword>